<dbReference type="InterPro" id="IPR000903">
    <property type="entry name" value="NMT"/>
</dbReference>
<reference evidence="9" key="1">
    <citation type="submission" date="2021-01" db="EMBL/GenBank/DDBJ databases">
        <authorList>
            <person name="Corre E."/>
            <person name="Pelletier E."/>
            <person name="Niang G."/>
            <person name="Scheremetjew M."/>
            <person name="Finn R."/>
            <person name="Kale V."/>
            <person name="Holt S."/>
            <person name="Cochrane G."/>
            <person name="Meng A."/>
            <person name="Brown T."/>
            <person name="Cohen L."/>
        </authorList>
    </citation>
    <scope>NUCLEOTIDE SEQUENCE</scope>
    <source>
        <strain evidence="9">SAG 63-3</strain>
    </source>
</reference>
<gene>
    <name evidence="9" type="ORF">PPAR00522_LOCUS17394</name>
</gene>
<accession>A0A7S0VEK5</accession>
<dbReference type="GO" id="GO:0005737">
    <property type="term" value="C:cytoplasm"/>
    <property type="evidence" value="ECO:0007669"/>
    <property type="project" value="TreeGrafter"/>
</dbReference>
<evidence type="ECO:0000256" key="5">
    <source>
        <dbReference type="RuleBase" id="RU000586"/>
    </source>
</evidence>
<feature type="domain" description="Glycylpeptide N-tetradecanoyltransferase N-terminal" evidence="7">
    <location>
        <begin position="43"/>
        <end position="200"/>
    </location>
</feature>
<dbReference type="Gene3D" id="3.40.630.170">
    <property type="match status" value="1"/>
</dbReference>
<proteinExistence type="inferred from homology"/>
<protein>
    <recommendedName>
        <fullName evidence="2 5">Glycylpeptide N-tetradecanoyltransferase</fullName>
        <ecNumber evidence="2 5">2.3.1.97</ecNumber>
    </recommendedName>
</protein>
<name>A0A7S0VEK5_9CHLO</name>
<feature type="domain" description="Glycylpeptide N-tetradecanoyltransferase C-terminal" evidence="8">
    <location>
        <begin position="214"/>
        <end position="297"/>
    </location>
</feature>
<comment type="similarity">
    <text evidence="1 6">Belongs to the NMT family.</text>
</comment>
<dbReference type="PANTHER" id="PTHR11377:SF5">
    <property type="entry name" value="GLYCYLPEPTIDE N-TETRADECANOYLTRANSFERASE"/>
    <property type="match status" value="1"/>
</dbReference>
<evidence type="ECO:0000313" key="9">
    <source>
        <dbReference type="EMBL" id="CAD8784747.1"/>
    </source>
</evidence>
<comment type="catalytic activity">
    <reaction evidence="5">
        <text>N-terminal glycyl-[protein] + tetradecanoyl-CoA = N-tetradecanoylglycyl-[protein] + CoA + H(+)</text>
        <dbReference type="Rhea" id="RHEA:15521"/>
        <dbReference type="Rhea" id="RHEA-COMP:12666"/>
        <dbReference type="Rhea" id="RHEA-COMP:12667"/>
        <dbReference type="ChEBI" id="CHEBI:15378"/>
        <dbReference type="ChEBI" id="CHEBI:57287"/>
        <dbReference type="ChEBI" id="CHEBI:57385"/>
        <dbReference type="ChEBI" id="CHEBI:64723"/>
        <dbReference type="ChEBI" id="CHEBI:133050"/>
        <dbReference type="EC" id="2.3.1.97"/>
    </reaction>
</comment>
<feature type="domain" description="Glycylpeptide N-tetradecanoyltransferase C-terminal" evidence="8">
    <location>
        <begin position="319"/>
        <end position="412"/>
    </location>
</feature>
<evidence type="ECO:0000256" key="1">
    <source>
        <dbReference type="ARBA" id="ARBA00009469"/>
    </source>
</evidence>
<dbReference type="InterPro" id="IPR022676">
    <property type="entry name" value="NMT_N"/>
</dbReference>
<evidence type="ECO:0000256" key="4">
    <source>
        <dbReference type="ARBA" id="ARBA00023315"/>
    </source>
</evidence>
<sequence>MSENNKKVAAYKDKIKEKYDFWETQPVVQFTEELNADVPAGPIEVKTVDEIRTTPLNLPASFEWCSVDFNDEAQVQEVYDLLHNNYVEDDECMFRFSYAPRFLKWALQPPGYEPDWLIGVRVKATQKLVGFISGVPAEVRAGDSVMKMAEINFLCVHKKLRAKRLAPVLIKEVTRRVNIKGIWQAAYTAGVLLPRPLATCRYWHRSLNPKKLIDIRFSHLSANMTLTRLIKLNKLPAEPTIPNVREMCPDDAPAVAKLLNGYLSKFKVAQVFTPAEVTHWLQNLEDVVQAYVVESSTAGEEEGEGKGGQGSKANSQGPKEITDLFSFYSLPSSVLGHPHHKELRAAYMYYTVPGKHTVKDLLQNSLIMAHAKGYDVFNALDLCDNGPLMTDLKFGVGDGELHYYLYNWRLGGVGAAGQLGGPQLKPSEVGLILM</sequence>
<dbReference type="PROSITE" id="PS00975">
    <property type="entry name" value="NMT_1"/>
    <property type="match status" value="1"/>
</dbReference>
<dbReference type="PIRSF" id="PIRSF015892">
    <property type="entry name" value="N-myristl_transf"/>
    <property type="match status" value="1"/>
</dbReference>
<dbReference type="InterPro" id="IPR022677">
    <property type="entry name" value="NMT_C"/>
</dbReference>
<dbReference type="AlphaFoldDB" id="A0A7S0VEK5"/>
<dbReference type="Pfam" id="PF01233">
    <property type="entry name" value="NMT"/>
    <property type="match status" value="1"/>
</dbReference>
<keyword evidence="3 5" id="KW-0808">Transferase</keyword>
<evidence type="ECO:0000256" key="6">
    <source>
        <dbReference type="RuleBase" id="RU004178"/>
    </source>
</evidence>
<comment type="function">
    <text evidence="5">Adds a myristoyl group to the N-terminal glycine residue of certain cellular proteins.</text>
</comment>
<dbReference type="GO" id="GO:0004379">
    <property type="term" value="F:glycylpeptide N-tetradecanoyltransferase activity"/>
    <property type="evidence" value="ECO:0007669"/>
    <property type="project" value="UniProtKB-EC"/>
</dbReference>
<organism evidence="9">
    <name type="scientific">Polytomella parva</name>
    <dbReference type="NCBI Taxonomy" id="51329"/>
    <lineage>
        <taxon>Eukaryota</taxon>
        <taxon>Viridiplantae</taxon>
        <taxon>Chlorophyta</taxon>
        <taxon>core chlorophytes</taxon>
        <taxon>Chlorophyceae</taxon>
        <taxon>CS clade</taxon>
        <taxon>Chlamydomonadales</taxon>
        <taxon>Chlamydomonadaceae</taxon>
        <taxon>Polytomella</taxon>
    </lineage>
</organism>
<dbReference type="EC" id="2.3.1.97" evidence="2 5"/>
<evidence type="ECO:0000259" key="7">
    <source>
        <dbReference type="Pfam" id="PF01233"/>
    </source>
</evidence>
<evidence type="ECO:0000256" key="2">
    <source>
        <dbReference type="ARBA" id="ARBA00012923"/>
    </source>
</evidence>
<dbReference type="InterPro" id="IPR016181">
    <property type="entry name" value="Acyl_CoA_acyltransferase"/>
</dbReference>
<dbReference type="PROSITE" id="PS00976">
    <property type="entry name" value="NMT_2"/>
    <property type="match status" value="1"/>
</dbReference>
<dbReference type="Pfam" id="PF02799">
    <property type="entry name" value="NMT_C"/>
    <property type="match status" value="2"/>
</dbReference>
<dbReference type="SUPFAM" id="SSF55729">
    <property type="entry name" value="Acyl-CoA N-acyltransferases (Nat)"/>
    <property type="match status" value="2"/>
</dbReference>
<dbReference type="EMBL" id="HBFM01026886">
    <property type="protein sequence ID" value="CAD8784747.1"/>
    <property type="molecule type" value="Transcribed_RNA"/>
</dbReference>
<keyword evidence="4 5" id="KW-0012">Acyltransferase</keyword>
<dbReference type="InterPro" id="IPR022678">
    <property type="entry name" value="NMT_CS"/>
</dbReference>
<dbReference type="PANTHER" id="PTHR11377">
    <property type="entry name" value="N-MYRISTOYL TRANSFERASE"/>
    <property type="match status" value="1"/>
</dbReference>
<evidence type="ECO:0000259" key="8">
    <source>
        <dbReference type="Pfam" id="PF02799"/>
    </source>
</evidence>
<evidence type="ECO:0000256" key="3">
    <source>
        <dbReference type="ARBA" id="ARBA00022679"/>
    </source>
</evidence>